<dbReference type="InterPro" id="IPR029063">
    <property type="entry name" value="SAM-dependent_MTases_sf"/>
</dbReference>
<evidence type="ECO:0000313" key="5">
    <source>
        <dbReference type="Proteomes" id="UP000539953"/>
    </source>
</evidence>
<dbReference type="PANTHER" id="PTHR47816:SF4">
    <property type="entry name" value="RIBOSOMAL RNA SMALL SUBUNIT METHYLTRANSFERASE C"/>
    <property type="match status" value="1"/>
</dbReference>
<dbReference type="EC" id="2.1.1.172" evidence="4"/>
<reference evidence="4 5" key="1">
    <citation type="submission" date="2020-08" db="EMBL/GenBank/DDBJ databases">
        <title>Genomic Encyclopedia of Type Strains, Phase IV (KMG-IV): sequencing the most valuable type-strain genomes for metagenomic binning, comparative biology and taxonomic classification.</title>
        <authorList>
            <person name="Goeker M."/>
        </authorList>
    </citation>
    <scope>NUCLEOTIDE SEQUENCE [LARGE SCALE GENOMIC DNA]</scope>
    <source>
        <strain evidence="4 5">DSM 25799</strain>
    </source>
</reference>
<keyword evidence="2 4" id="KW-0808">Transferase</keyword>
<evidence type="ECO:0000259" key="3">
    <source>
        <dbReference type="Pfam" id="PF05175"/>
    </source>
</evidence>
<dbReference type="EMBL" id="JACHHK010000005">
    <property type="protein sequence ID" value="MBB5183397.1"/>
    <property type="molecule type" value="Genomic_DNA"/>
</dbReference>
<gene>
    <name evidence="4" type="ORF">HNQ47_001419</name>
</gene>
<sequence>MSQYFENDPKLASKITEMTFDFDGRTYHLRTDAGVFSKDRLDTGTRILLETVIAHQSEPCSVLDMGCGIGSVSVILSHYWNSAFTMIDINQRAADRAAENIQRYHLQANLLCQDGITDGQFDCIVFNPPIRTGKQTIYRLFDECLEHLNGTLWIVMRKQHGAASALKFFEEKGLEVHRVRRDKGYWVLQILK</sequence>
<organism evidence="4 5">
    <name type="scientific">Catenisphaera adipataccumulans</name>
    <dbReference type="NCBI Taxonomy" id="700500"/>
    <lineage>
        <taxon>Bacteria</taxon>
        <taxon>Bacillati</taxon>
        <taxon>Bacillota</taxon>
        <taxon>Erysipelotrichia</taxon>
        <taxon>Erysipelotrichales</taxon>
        <taxon>Erysipelotrichaceae</taxon>
        <taxon>Catenisphaera</taxon>
    </lineage>
</organism>
<dbReference type="GO" id="GO:0052914">
    <property type="term" value="F:16S rRNA (guanine(1207)-N(2))-methyltransferase activity"/>
    <property type="evidence" value="ECO:0007669"/>
    <property type="project" value="UniProtKB-EC"/>
</dbReference>
<dbReference type="PANTHER" id="PTHR47816">
    <property type="entry name" value="RIBOSOMAL RNA SMALL SUBUNIT METHYLTRANSFERASE C"/>
    <property type="match status" value="1"/>
</dbReference>
<dbReference type="SUPFAM" id="SSF53335">
    <property type="entry name" value="S-adenosyl-L-methionine-dependent methyltransferases"/>
    <property type="match status" value="1"/>
</dbReference>
<comment type="caution">
    <text evidence="4">The sequence shown here is derived from an EMBL/GenBank/DDBJ whole genome shotgun (WGS) entry which is preliminary data.</text>
</comment>
<evidence type="ECO:0000313" key="4">
    <source>
        <dbReference type="EMBL" id="MBB5183397.1"/>
    </source>
</evidence>
<dbReference type="Proteomes" id="UP000539953">
    <property type="component" value="Unassembled WGS sequence"/>
</dbReference>
<dbReference type="InterPro" id="IPR046977">
    <property type="entry name" value="RsmC/RlmG"/>
</dbReference>
<proteinExistence type="predicted"/>
<dbReference type="CDD" id="cd02440">
    <property type="entry name" value="AdoMet_MTases"/>
    <property type="match status" value="1"/>
</dbReference>
<protein>
    <submittedName>
        <fullName evidence="4">16S rRNA (Guanine1207-N2)-methyltransferase</fullName>
        <ecNumber evidence="4">2.1.1.172</ecNumber>
    </submittedName>
</protein>
<dbReference type="Pfam" id="PF05175">
    <property type="entry name" value="MTS"/>
    <property type="match status" value="1"/>
</dbReference>
<keyword evidence="1 4" id="KW-0489">Methyltransferase</keyword>
<dbReference type="AlphaFoldDB" id="A0A7W8FXW8"/>
<name>A0A7W8FXW8_9FIRM</name>
<evidence type="ECO:0000256" key="1">
    <source>
        <dbReference type="ARBA" id="ARBA00022603"/>
    </source>
</evidence>
<dbReference type="RefSeq" id="WP_183328689.1">
    <property type="nucleotide sequence ID" value="NZ_JACHHK010000005.1"/>
</dbReference>
<dbReference type="Gene3D" id="3.40.50.150">
    <property type="entry name" value="Vaccinia Virus protein VP39"/>
    <property type="match status" value="1"/>
</dbReference>
<keyword evidence="5" id="KW-1185">Reference proteome</keyword>
<dbReference type="InterPro" id="IPR007848">
    <property type="entry name" value="Small_mtfrase_dom"/>
</dbReference>
<evidence type="ECO:0000256" key="2">
    <source>
        <dbReference type="ARBA" id="ARBA00022679"/>
    </source>
</evidence>
<accession>A0A7W8FXW8</accession>
<feature type="domain" description="Methyltransferase small" evidence="3">
    <location>
        <begin position="27"/>
        <end position="189"/>
    </location>
</feature>